<organism evidence="1 2">
    <name type="scientific">Senna tora</name>
    <dbReference type="NCBI Taxonomy" id="362788"/>
    <lineage>
        <taxon>Eukaryota</taxon>
        <taxon>Viridiplantae</taxon>
        <taxon>Streptophyta</taxon>
        <taxon>Embryophyta</taxon>
        <taxon>Tracheophyta</taxon>
        <taxon>Spermatophyta</taxon>
        <taxon>Magnoliopsida</taxon>
        <taxon>eudicotyledons</taxon>
        <taxon>Gunneridae</taxon>
        <taxon>Pentapetalae</taxon>
        <taxon>rosids</taxon>
        <taxon>fabids</taxon>
        <taxon>Fabales</taxon>
        <taxon>Fabaceae</taxon>
        <taxon>Caesalpinioideae</taxon>
        <taxon>Cassia clade</taxon>
        <taxon>Senna</taxon>
    </lineage>
</organism>
<evidence type="ECO:0000313" key="1">
    <source>
        <dbReference type="EMBL" id="KAF7812055.1"/>
    </source>
</evidence>
<dbReference type="Proteomes" id="UP000634136">
    <property type="component" value="Unassembled WGS sequence"/>
</dbReference>
<name>A0A834T007_9FABA</name>
<dbReference type="AlphaFoldDB" id="A0A834T007"/>
<dbReference type="EMBL" id="JAAIUW010000010">
    <property type="protein sequence ID" value="KAF7812055.1"/>
    <property type="molecule type" value="Genomic_DNA"/>
</dbReference>
<keyword evidence="2" id="KW-1185">Reference proteome</keyword>
<sequence>MESSAEWPYLYPRSSIIHPTMVSFVQPFFKIRRSFPYLDPSGKLTPGVL</sequence>
<proteinExistence type="predicted"/>
<evidence type="ECO:0000313" key="2">
    <source>
        <dbReference type="Proteomes" id="UP000634136"/>
    </source>
</evidence>
<gene>
    <name evidence="1" type="ORF">G2W53_033031</name>
</gene>
<protein>
    <submittedName>
        <fullName evidence="1">Uncharacterized protein</fullName>
    </submittedName>
</protein>
<reference evidence="1" key="1">
    <citation type="submission" date="2020-09" db="EMBL/GenBank/DDBJ databases">
        <title>Genome-Enabled Discovery of Anthraquinone Biosynthesis in Senna tora.</title>
        <authorList>
            <person name="Kang S.-H."/>
            <person name="Pandey R.P."/>
            <person name="Lee C.-M."/>
            <person name="Sim J.-S."/>
            <person name="Jeong J.-T."/>
            <person name="Choi B.-S."/>
            <person name="Jung M."/>
            <person name="Ginzburg D."/>
            <person name="Zhao K."/>
            <person name="Won S.Y."/>
            <person name="Oh T.-J."/>
            <person name="Yu Y."/>
            <person name="Kim N.-H."/>
            <person name="Lee O.R."/>
            <person name="Lee T.-H."/>
            <person name="Bashyal P."/>
            <person name="Kim T.-S."/>
            <person name="Lee W.-H."/>
            <person name="Kawkins C."/>
            <person name="Kim C.-K."/>
            <person name="Kim J.S."/>
            <person name="Ahn B.O."/>
            <person name="Rhee S.Y."/>
            <person name="Sohng J.K."/>
        </authorList>
    </citation>
    <scope>NUCLEOTIDE SEQUENCE</scope>
    <source>
        <tissue evidence="1">Leaf</tissue>
    </source>
</reference>
<accession>A0A834T007</accession>
<comment type="caution">
    <text evidence="1">The sequence shown here is derived from an EMBL/GenBank/DDBJ whole genome shotgun (WGS) entry which is preliminary data.</text>
</comment>